<keyword evidence="3" id="KW-1185">Reference proteome</keyword>
<dbReference type="Proteomes" id="UP000799779">
    <property type="component" value="Unassembled WGS sequence"/>
</dbReference>
<reference evidence="2" key="1">
    <citation type="journal article" date="2020" name="Stud. Mycol.">
        <title>101 Dothideomycetes genomes: a test case for predicting lifestyles and emergence of pathogens.</title>
        <authorList>
            <person name="Haridas S."/>
            <person name="Albert R."/>
            <person name="Binder M."/>
            <person name="Bloem J."/>
            <person name="Labutti K."/>
            <person name="Salamov A."/>
            <person name="Andreopoulos B."/>
            <person name="Baker S."/>
            <person name="Barry K."/>
            <person name="Bills G."/>
            <person name="Bluhm B."/>
            <person name="Cannon C."/>
            <person name="Castanera R."/>
            <person name="Culley D."/>
            <person name="Daum C."/>
            <person name="Ezra D."/>
            <person name="Gonzalez J."/>
            <person name="Henrissat B."/>
            <person name="Kuo A."/>
            <person name="Liang C."/>
            <person name="Lipzen A."/>
            <person name="Lutzoni F."/>
            <person name="Magnuson J."/>
            <person name="Mondo S."/>
            <person name="Nolan M."/>
            <person name="Ohm R."/>
            <person name="Pangilinan J."/>
            <person name="Park H.-J."/>
            <person name="Ramirez L."/>
            <person name="Alfaro M."/>
            <person name="Sun H."/>
            <person name="Tritt A."/>
            <person name="Yoshinaga Y."/>
            <person name="Zwiers L.-H."/>
            <person name="Turgeon B."/>
            <person name="Goodwin S."/>
            <person name="Spatafora J."/>
            <person name="Crous P."/>
            <person name="Grigoriev I."/>
        </authorList>
    </citation>
    <scope>NUCLEOTIDE SEQUENCE</scope>
    <source>
        <strain evidence="2">CBS 123094</strain>
    </source>
</reference>
<accession>A0A6A5VU20</accession>
<dbReference type="SUPFAM" id="SSF101478">
    <property type="entry name" value="ADP-ribosylglycohydrolase"/>
    <property type="match status" value="1"/>
</dbReference>
<feature type="binding site" evidence="1">
    <location>
        <position position="61"/>
    </location>
    <ligand>
        <name>Mg(2+)</name>
        <dbReference type="ChEBI" id="CHEBI:18420"/>
        <label>1</label>
    </ligand>
</feature>
<dbReference type="Gene3D" id="1.10.4080.10">
    <property type="entry name" value="ADP-ribosylation/Crystallin J1"/>
    <property type="match status" value="1"/>
</dbReference>
<feature type="binding site" evidence="1">
    <location>
        <position position="62"/>
    </location>
    <ligand>
        <name>Mg(2+)</name>
        <dbReference type="ChEBI" id="CHEBI:18420"/>
        <label>1</label>
    </ligand>
</feature>
<dbReference type="EMBL" id="ML977715">
    <property type="protein sequence ID" value="KAF1993292.1"/>
    <property type="molecule type" value="Genomic_DNA"/>
</dbReference>
<dbReference type="AlphaFoldDB" id="A0A6A5VU20"/>
<gene>
    <name evidence="2" type="ORF">P154DRAFT_503776</name>
</gene>
<protein>
    <submittedName>
        <fullName evidence="2">ADP-ribosylglycohydrolase</fullName>
    </submittedName>
</protein>
<dbReference type="GO" id="GO:0046872">
    <property type="term" value="F:metal ion binding"/>
    <property type="evidence" value="ECO:0007669"/>
    <property type="project" value="UniProtKB-KW"/>
</dbReference>
<evidence type="ECO:0000313" key="3">
    <source>
        <dbReference type="Proteomes" id="UP000799779"/>
    </source>
</evidence>
<proteinExistence type="predicted"/>
<keyword evidence="1" id="KW-0460">Magnesium</keyword>
<dbReference type="InterPro" id="IPR005502">
    <property type="entry name" value="Ribosyl_crysJ1"/>
</dbReference>
<dbReference type="InterPro" id="IPR036705">
    <property type="entry name" value="Ribosyl_crysJ1_sf"/>
</dbReference>
<name>A0A6A5VU20_9PLEO</name>
<dbReference type="OrthoDB" id="44736at2759"/>
<feature type="binding site" evidence="1">
    <location>
        <position position="287"/>
    </location>
    <ligand>
        <name>Mg(2+)</name>
        <dbReference type="ChEBI" id="CHEBI:18420"/>
        <label>1</label>
    </ligand>
</feature>
<dbReference type="Pfam" id="PF03747">
    <property type="entry name" value="ADP_ribosyl_GH"/>
    <property type="match status" value="1"/>
</dbReference>
<evidence type="ECO:0000313" key="2">
    <source>
        <dbReference type="EMBL" id="KAF1993292.1"/>
    </source>
</evidence>
<organism evidence="2 3">
    <name type="scientific">Amniculicola lignicola CBS 123094</name>
    <dbReference type="NCBI Taxonomy" id="1392246"/>
    <lineage>
        <taxon>Eukaryota</taxon>
        <taxon>Fungi</taxon>
        <taxon>Dikarya</taxon>
        <taxon>Ascomycota</taxon>
        <taxon>Pezizomycotina</taxon>
        <taxon>Dothideomycetes</taxon>
        <taxon>Pleosporomycetidae</taxon>
        <taxon>Pleosporales</taxon>
        <taxon>Amniculicolaceae</taxon>
        <taxon>Amniculicola</taxon>
    </lineage>
</organism>
<comment type="cofactor">
    <cofactor evidence="1">
        <name>Mg(2+)</name>
        <dbReference type="ChEBI" id="CHEBI:18420"/>
    </cofactor>
    <text evidence="1">Binds 2 magnesium ions per subunit.</text>
</comment>
<evidence type="ECO:0000256" key="1">
    <source>
        <dbReference type="PIRSR" id="PIRSR605502-1"/>
    </source>
</evidence>
<dbReference type="Gene3D" id="2.60.120.560">
    <property type="entry name" value="Exo-inulinase, domain 1"/>
    <property type="match status" value="1"/>
</dbReference>
<dbReference type="GO" id="GO:0016787">
    <property type="term" value="F:hydrolase activity"/>
    <property type="evidence" value="ECO:0007669"/>
    <property type="project" value="UniProtKB-KW"/>
</dbReference>
<feature type="binding site" evidence="1">
    <location>
        <position position="285"/>
    </location>
    <ligand>
        <name>Mg(2+)</name>
        <dbReference type="ChEBI" id="CHEBI:18420"/>
        <label>1</label>
    </ligand>
</feature>
<keyword evidence="1" id="KW-0479">Metal-binding</keyword>
<keyword evidence="2" id="KW-0378">Hydrolase</keyword>
<sequence length="704" mass="77175">MSTLPDGYLHKIYAGVLGKLIGVYLGRPFENWTYQEIQKELGPIHHYVHKRLNLPLVVIDDDVSGTFTFVRALEEHGSGAELTPEEVGKTWLNNVIDRRTIFWWGGHGISTEHTVYNNLKNGIQPPLSGSIKTNGKTIAEQIGSQIFIDGWALVAPGNPALAARLSEAAARVSHDGIAVNAAVLWAVMESEAFVSKDVDHLLSTGLSYIPSDSLIAELIKDIRAWHKEDGDWEKTRQRIEDNYGYDKYGGICHMVPNHGIMIMSLLYGGHDFTHAMHIINTSGWDTDCNSGNVGCLVAIMHSLSSFDGGLDWRSELADRALISGTDNGYSVNDAVRITYDLANMARKLVGQMPLEAPKDGAQFHFSLPGSTQGFQSPSPPEVVTVQHGQDRGVDALGVHLTGSANTPTEVEVLSQTFTPREAIEVKRDYEMMASPLIYPGQRISAILTSSAKNTSPTSIKLRIKAYNSTDELITVDSDRLSLPPGSENRLEWTIPSTLNNKPIQQLGLTIAAKPQVSGTVWLHSLRWDGIPTMELARPRDGKAQFWQYAWVNSIDKVHTTMGPSFYLAHDKGEGIFTHGTRDWTDYSVTATKLVVNLGAAHGVVIRAQGLNRYYAFIFQAGGKVAIVKTWDEKKIELATGAFEWALDQSYDVTITVQGNKIVGKVGDVEIEAIDEKDSWKGGAAGFVVTEGSLSSASLKIAPLR</sequence>